<keyword evidence="2" id="KW-0560">Oxidoreductase</keyword>
<name>A0A7W4VVR9_9ACTN</name>
<dbReference type="CDD" id="cd05233">
    <property type="entry name" value="SDR_c"/>
    <property type="match status" value="1"/>
</dbReference>
<gene>
    <name evidence="3" type="ORF">FHU40_002236</name>
</gene>
<dbReference type="AlphaFoldDB" id="A0A7W4VVR9"/>
<dbReference type="PANTHER" id="PTHR24321">
    <property type="entry name" value="DEHYDROGENASES, SHORT CHAIN"/>
    <property type="match status" value="1"/>
</dbReference>
<dbReference type="Pfam" id="PF13561">
    <property type="entry name" value="adh_short_C2"/>
    <property type="match status" value="1"/>
</dbReference>
<dbReference type="SUPFAM" id="SSF51735">
    <property type="entry name" value="NAD(P)-binding Rossmann-fold domains"/>
    <property type="match status" value="1"/>
</dbReference>
<evidence type="ECO:0000256" key="1">
    <source>
        <dbReference type="ARBA" id="ARBA00006484"/>
    </source>
</evidence>
<dbReference type="InterPro" id="IPR030981">
    <property type="entry name" value="SDR_subfam_2"/>
</dbReference>
<evidence type="ECO:0000313" key="3">
    <source>
        <dbReference type="EMBL" id="MBB3042418.1"/>
    </source>
</evidence>
<dbReference type="Gene3D" id="3.40.50.720">
    <property type="entry name" value="NAD(P)-binding Rossmann-like Domain"/>
    <property type="match status" value="1"/>
</dbReference>
<dbReference type="PROSITE" id="PS00061">
    <property type="entry name" value="ADH_SHORT"/>
    <property type="match status" value="1"/>
</dbReference>
<accession>A0A7W4VVR9</accession>
<proteinExistence type="inferred from homology"/>
<reference evidence="3 4" key="1">
    <citation type="submission" date="2020-08" db="EMBL/GenBank/DDBJ databases">
        <title>Sequencing the genomes of 1000 actinobacteria strains.</title>
        <authorList>
            <person name="Klenk H.-P."/>
        </authorList>
    </citation>
    <scope>NUCLEOTIDE SEQUENCE [LARGE SCALE GENOMIC DNA]</scope>
    <source>
        <strain evidence="3 4">DSM 105498</strain>
    </source>
</reference>
<evidence type="ECO:0000313" key="4">
    <source>
        <dbReference type="Proteomes" id="UP000589626"/>
    </source>
</evidence>
<dbReference type="InterPro" id="IPR020904">
    <property type="entry name" value="Sc_DH/Rdtase_CS"/>
</dbReference>
<comment type="caution">
    <text evidence="3">The sequence shown here is derived from an EMBL/GenBank/DDBJ whole genome shotgun (WGS) entry which is preliminary data.</text>
</comment>
<organism evidence="3 4">
    <name type="scientific">Nocardioides soli</name>
    <dbReference type="NCBI Taxonomy" id="1036020"/>
    <lineage>
        <taxon>Bacteria</taxon>
        <taxon>Bacillati</taxon>
        <taxon>Actinomycetota</taxon>
        <taxon>Actinomycetes</taxon>
        <taxon>Propionibacteriales</taxon>
        <taxon>Nocardioidaceae</taxon>
        <taxon>Nocardioides</taxon>
    </lineage>
</organism>
<dbReference type="InterPro" id="IPR036291">
    <property type="entry name" value="NAD(P)-bd_dom_sf"/>
</dbReference>
<keyword evidence="4" id="KW-1185">Reference proteome</keyword>
<dbReference type="NCBIfam" id="NF040491">
    <property type="entry name" value="SDR_subfam_4"/>
    <property type="match status" value="1"/>
</dbReference>
<dbReference type="PANTHER" id="PTHR24321:SF8">
    <property type="entry name" value="ESTRADIOL 17-BETA-DEHYDROGENASE 8-RELATED"/>
    <property type="match status" value="1"/>
</dbReference>
<evidence type="ECO:0000256" key="2">
    <source>
        <dbReference type="ARBA" id="ARBA00023002"/>
    </source>
</evidence>
<dbReference type="Proteomes" id="UP000589626">
    <property type="component" value="Unassembled WGS sequence"/>
</dbReference>
<dbReference type="GO" id="GO:0016491">
    <property type="term" value="F:oxidoreductase activity"/>
    <property type="evidence" value="ECO:0007669"/>
    <property type="project" value="UniProtKB-KW"/>
</dbReference>
<dbReference type="NCBIfam" id="TIGR04504">
    <property type="entry name" value="SDR_subfam_2"/>
    <property type="match status" value="1"/>
</dbReference>
<dbReference type="PRINTS" id="PR00081">
    <property type="entry name" value="GDHRDH"/>
</dbReference>
<comment type="similarity">
    <text evidence="1">Belongs to the short-chain dehydrogenases/reductases (SDR) family.</text>
</comment>
<sequence length="241" mass="24525">MRVALITGAAGGIGSATVARLLAQGYAVVGVDREAAVVPESERAAHVRGDVRDQRVLESAVALAVERWGRLDAVVAAAAVIAGGRPLWETPPEEFDDLWEADARTVWQTAVAAVPVMLAGPDPSGCRFVAVASAAAHQGLFGLGAYVAAKHAVVGLVKGLAADLVGTGVTACAVSPGSTRTPMLDATADIYGLPDAETFAGHQLLRRLLDPDEVAATLAFCCSREAAVLNGSVVSATGGFS</sequence>
<dbReference type="InterPro" id="IPR002347">
    <property type="entry name" value="SDR_fam"/>
</dbReference>
<protein>
    <submittedName>
        <fullName evidence="3">SDR family mycofactocin-dependent oxidoreductase</fullName>
    </submittedName>
</protein>
<dbReference type="RefSeq" id="WP_183592388.1">
    <property type="nucleotide sequence ID" value="NZ_JACHWR010000002.1"/>
</dbReference>
<dbReference type="EMBL" id="JACHWR010000002">
    <property type="protein sequence ID" value="MBB3042418.1"/>
    <property type="molecule type" value="Genomic_DNA"/>
</dbReference>